<organism evidence="2">
    <name type="scientific">Kwoniella pini CBS 10737</name>
    <dbReference type="NCBI Taxonomy" id="1296096"/>
    <lineage>
        <taxon>Eukaryota</taxon>
        <taxon>Fungi</taxon>
        <taxon>Dikarya</taxon>
        <taxon>Basidiomycota</taxon>
        <taxon>Agaricomycotina</taxon>
        <taxon>Tremellomycetes</taxon>
        <taxon>Tremellales</taxon>
        <taxon>Cryptococcaceae</taxon>
        <taxon>Kwoniella</taxon>
    </lineage>
</organism>
<name>A0A1B9HTR3_9TREE</name>
<dbReference type="GeneID" id="30175872"/>
<reference evidence="2" key="3">
    <citation type="submission" date="2016-07" db="EMBL/GenBank/DDBJ databases">
        <title>Evolution of pathogenesis and genome organization in the Tremellales.</title>
        <authorList>
            <person name="Cuomo C."/>
            <person name="Litvintseva A."/>
            <person name="Heitman J."/>
            <person name="Chen Y."/>
            <person name="Sun S."/>
            <person name="Springer D."/>
            <person name="Dromer F."/>
            <person name="Young S."/>
            <person name="Zeng Q."/>
            <person name="Chapman S."/>
            <person name="Gujja S."/>
            <person name="Saif S."/>
            <person name="Birren B."/>
        </authorList>
    </citation>
    <scope>NUCLEOTIDE SEQUENCE</scope>
    <source>
        <strain evidence="2">CBS 10737</strain>
    </source>
</reference>
<dbReference type="AlphaFoldDB" id="A0A1B9HTR3"/>
<feature type="region of interest" description="Disordered" evidence="1">
    <location>
        <begin position="47"/>
        <end position="67"/>
    </location>
</feature>
<dbReference type="KEGG" id="kpin:30175872"/>
<gene>
    <name evidence="2" type="ORF">I206_07503</name>
    <name evidence="3" type="ORF">I206_106606</name>
</gene>
<reference evidence="3" key="4">
    <citation type="submission" date="2024-02" db="EMBL/GenBank/DDBJ databases">
        <title>Comparative genomics of Cryptococcus and Kwoniella reveals pathogenesis evolution and contrasting modes of karyotype evolution via chromosome fusion or intercentromeric recombination.</title>
        <authorList>
            <person name="Coelho M.A."/>
            <person name="David-Palma M."/>
            <person name="Shea T."/>
            <person name="Bowers K."/>
            <person name="McGinley-Smith S."/>
            <person name="Mohammad A.W."/>
            <person name="Gnirke A."/>
            <person name="Yurkov A.M."/>
            <person name="Nowrousian M."/>
            <person name="Sun S."/>
            <person name="Cuomo C.A."/>
            <person name="Heitman J."/>
        </authorList>
    </citation>
    <scope>NUCLEOTIDE SEQUENCE</scope>
    <source>
        <strain evidence="3">CBS 10737</strain>
    </source>
</reference>
<proteinExistence type="predicted"/>
<evidence type="ECO:0000313" key="3">
    <source>
        <dbReference type="EMBL" id="WWC72642.1"/>
    </source>
</evidence>
<dbReference type="RefSeq" id="XP_019007869.1">
    <property type="nucleotide sequence ID" value="XM_019159197.1"/>
</dbReference>
<evidence type="ECO:0000313" key="2">
    <source>
        <dbReference type="EMBL" id="OCF46650.1"/>
    </source>
</evidence>
<feature type="region of interest" description="Disordered" evidence="1">
    <location>
        <begin position="200"/>
        <end position="243"/>
    </location>
</feature>
<feature type="compositionally biased region" description="Low complexity" evidence="1">
    <location>
        <begin position="200"/>
        <end position="227"/>
    </location>
</feature>
<keyword evidence="4" id="KW-1185">Reference proteome</keyword>
<dbReference type="EMBL" id="KI894016">
    <property type="protein sequence ID" value="OCF46650.1"/>
    <property type="molecule type" value="Genomic_DNA"/>
</dbReference>
<feature type="compositionally biased region" description="Polar residues" evidence="1">
    <location>
        <begin position="47"/>
        <end position="56"/>
    </location>
</feature>
<evidence type="ECO:0000313" key="4">
    <source>
        <dbReference type="Proteomes" id="UP000094020"/>
    </source>
</evidence>
<sequence>MPTSPHDECETIDCTQIAKQVTTATSYAPRWERQGSILDLPFFSPSTTFQSQKQEQPTLLPTPAPSPPVYTVPPFPLSESDFALAEGIDDELLRRLEKEVKAKKRADHRAVKRQKREEGQIATLRRISENSEGLQVFLVDDDEVKDDLGVEITRKHPNVEGKHEHKCSSELSSEIKDMVNIMETQDTFHSLSESSLALQYEESQQSSQASDSLPHCSIQSQSSSEDSYLPTPSPSPTKVSYSSNFQGVMIPDTKFGFGVCL</sequence>
<dbReference type="Proteomes" id="UP000094020">
    <property type="component" value="Chromosome 9"/>
</dbReference>
<dbReference type="EMBL" id="CP144527">
    <property type="protein sequence ID" value="WWC72642.1"/>
    <property type="molecule type" value="Genomic_DNA"/>
</dbReference>
<reference evidence="3" key="2">
    <citation type="submission" date="2013-07" db="EMBL/GenBank/DDBJ databases">
        <authorList>
            <consortium name="The Broad Institute Genome Sequencing Platform"/>
            <person name="Cuomo C."/>
            <person name="Litvintseva A."/>
            <person name="Chen Y."/>
            <person name="Heitman J."/>
            <person name="Sun S."/>
            <person name="Springer D."/>
            <person name="Dromer F."/>
            <person name="Young S.K."/>
            <person name="Zeng Q."/>
            <person name="Gargeya S."/>
            <person name="Fitzgerald M."/>
            <person name="Abouelleil A."/>
            <person name="Alvarado L."/>
            <person name="Berlin A.M."/>
            <person name="Chapman S.B."/>
            <person name="Dewar J."/>
            <person name="Goldberg J."/>
            <person name="Griggs A."/>
            <person name="Gujja S."/>
            <person name="Hansen M."/>
            <person name="Howarth C."/>
            <person name="Imamovic A."/>
            <person name="Larimer J."/>
            <person name="McCowan C."/>
            <person name="Murphy C."/>
            <person name="Pearson M."/>
            <person name="Priest M."/>
            <person name="Roberts A."/>
            <person name="Saif S."/>
            <person name="Shea T."/>
            <person name="Sykes S."/>
            <person name="Wortman J."/>
            <person name="Nusbaum C."/>
            <person name="Birren B."/>
        </authorList>
    </citation>
    <scope>NUCLEOTIDE SEQUENCE</scope>
    <source>
        <strain evidence="3">CBS 10737</strain>
    </source>
</reference>
<reference evidence="2" key="1">
    <citation type="submission" date="2013-07" db="EMBL/GenBank/DDBJ databases">
        <title>The Genome Sequence of Cryptococcus pinus CBS10737.</title>
        <authorList>
            <consortium name="The Broad Institute Genome Sequencing Platform"/>
            <person name="Cuomo C."/>
            <person name="Litvintseva A."/>
            <person name="Chen Y."/>
            <person name="Heitman J."/>
            <person name="Sun S."/>
            <person name="Springer D."/>
            <person name="Dromer F."/>
            <person name="Young S.K."/>
            <person name="Zeng Q."/>
            <person name="Gargeya S."/>
            <person name="Fitzgerald M."/>
            <person name="Abouelleil A."/>
            <person name="Alvarado L."/>
            <person name="Berlin A.M."/>
            <person name="Chapman S.B."/>
            <person name="Dewar J."/>
            <person name="Goldberg J."/>
            <person name="Griggs A."/>
            <person name="Gujja S."/>
            <person name="Hansen M."/>
            <person name="Howarth C."/>
            <person name="Imamovic A."/>
            <person name="Larimer J."/>
            <person name="McCowan C."/>
            <person name="Murphy C."/>
            <person name="Pearson M."/>
            <person name="Priest M."/>
            <person name="Roberts A."/>
            <person name="Saif S."/>
            <person name="Shea T."/>
            <person name="Sykes S."/>
            <person name="Wortman J."/>
            <person name="Nusbaum C."/>
            <person name="Birren B."/>
        </authorList>
    </citation>
    <scope>NUCLEOTIDE SEQUENCE [LARGE SCALE GENOMIC DNA]</scope>
    <source>
        <strain evidence="2">CBS 10737</strain>
    </source>
</reference>
<evidence type="ECO:0000256" key="1">
    <source>
        <dbReference type="SAM" id="MobiDB-lite"/>
    </source>
</evidence>
<protein>
    <submittedName>
        <fullName evidence="2">Uncharacterized protein</fullName>
    </submittedName>
</protein>
<accession>A0A1B9HTR3</accession>